<sequence>MTNNSWPFTPQWLSLRKGLKESEANPNFDGLFKPDLLRGFMTEAADFQDIRNPLSLFQVIPNDADFIYENSNERIKKVDTTVPYLKEILGERGIVRIDTGRLYKNKNCCDAFRKCKNGTCLQKCYDLDSRIALFYHPDLNSIHYKDNQIEYIKVFERICHEFNESIKKMPEHNHSPIVVKYSKHEFFQVYATYRCKYSGFDEYFFPVIVSGHVIAVIMQGQRPNEDLKPEYMFADYLNDPIPEVAEELRKSIDTRAFPDNFFGEESMSEERLVALHQFSAGLRKRANDAIISLAQKYVSRNFLKIGDNFHNLIKKIGEEYSNLPKYKQILNSTLKDIFETFNSDGFIRIYSIIPIVESDNKFIDTFELIGDSTCQEKNDDYRFMRFKSLPDDVNLQGENLINYLLSSNDDFKKELRAEGTIFRLEIPFVHDMAYIVWKKYDPWEKLFKEQYEQYCEALKSMYHTLLEPYIILRGKEFEDRLEKSIRISVHETAQVIPLITDTIQIELIEVKEIENWKLLQKKADDIKSKIELLDGLFNRSSLIFKDVKPKWAWTDFHRIVYGIESLFQKKAFENKKQYIQIDFPRVFSDYDINTDKNYITQILFNLVDNAIKYGLRGSRIYVRAYLKNELGSIIDDYEIENARWMCLSVENYGGRIEKELQGKMYYLFYRGNTYKRSTEGLGVGLFLVKRLCECLGYSIEFVPSEFIEQINLIILHHYKKQNGADAFNSIFSNRSLSFYNGRELDYRIKETVNMCDNFNWIITYDEAKYLLNKEMYKNKFEVKILINKNLKKKEDGK</sequence>
<keyword evidence="3 7" id="KW-0808">Transferase</keyword>
<evidence type="ECO:0000256" key="3">
    <source>
        <dbReference type="ARBA" id="ARBA00022679"/>
    </source>
</evidence>
<comment type="catalytic activity">
    <reaction evidence="1">
        <text>ATP + protein L-histidine = ADP + protein N-phospho-L-histidine.</text>
        <dbReference type="EC" id="2.7.13.3"/>
    </reaction>
</comment>
<dbReference type="InterPro" id="IPR005467">
    <property type="entry name" value="His_kinase_dom"/>
</dbReference>
<dbReference type="EC" id="2.7.13.3" evidence="2"/>
<dbReference type="Proteomes" id="UP000095541">
    <property type="component" value="Unassembled WGS sequence"/>
</dbReference>
<name>A0A174UN56_BACT4</name>
<dbReference type="Gene3D" id="3.30.565.10">
    <property type="entry name" value="Histidine kinase-like ATPase, C-terminal domain"/>
    <property type="match status" value="1"/>
</dbReference>
<dbReference type="InterPro" id="IPR050736">
    <property type="entry name" value="Sensor_HK_Regulatory"/>
</dbReference>
<dbReference type="InterPro" id="IPR003594">
    <property type="entry name" value="HATPase_dom"/>
</dbReference>
<dbReference type="GO" id="GO:0004673">
    <property type="term" value="F:protein histidine kinase activity"/>
    <property type="evidence" value="ECO:0007669"/>
    <property type="project" value="UniProtKB-EC"/>
</dbReference>
<evidence type="ECO:0000313" key="8">
    <source>
        <dbReference type="Proteomes" id="UP000095541"/>
    </source>
</evidence>
<dbReference type="AlphaFoldDB" id="A0A174UN56"/>
<organism evidence="7 8">
    <name type="scientific">Bacteroides thetaiotaomicron</name>
    <dbReference type="NCBI Taxonomy" id="818"/>
    <lineage>
        <taxon>Bacteria</taxon>
        <taxon>Pseudomonadati</taxon>
        <taxon>Bacteroidota</taxon>
        <taxon>Bacteroidia</taxon>
        <taxon>Bacteroidales</taxon>
        <taxon>Bacteroidaceae</taxon>
        <taxon>Bacteroides</taxon>
    </lineage>
</organism>
<dbReference type="SUPFAM" id="SSF55874">
    <property type="entry name" value="ATPase domain of HSP90 chaperone/DNA topoisomerase II/histidine kinase"/>
    <property type="match status" value="1"/>
</dbReference>
<keyword evidence="5" id="KW-0902">Two-component regulatory system</keyword>
<dbReference type="GO" id="GO:0000160">
    <property type="term" value="P:phosphorelay signal transduction system"/>
    <property type="evidence" value="ECO:0007669"/>
    <property type="project" value="UniProtKB-KW"/>
</dbReference>
<dbReference type="PROSITE" id="PS50109">
    <property type="entry name" value="HIS_KIN"/>
    <property type="match status" value="1"/>
</dbReference>
<dbReference type="RefSeq" id="WP_055219944.1">
    <property type="nucleotide sequence ID" value="NZ_CZBI01000004.1"/>
</dbReference>
<reference evidence="7 8" key="1">
    <citation type="submission" date="2015-09" db="EMBL/GenBank/DDBJ databases">
        <authorList>
            <consortium name="Pathogen Informatics"/>
        </authorList>
    </citation>
    <scope>NUCLEOTIDE SEQUENCE [LARGE SCALE GENOMIC DNA]</scope>
    <source>
        <strain evidence="7 8">2789STDY5834945</strain>
    </source>
</reference>
<dbReference type="Pfam" id="PF02518">
    <property type="entry name" value="HATPase_c"/>
    <property type="match status" value="1"/>
</dbReference>
<protein>
    <recommendedName>
        <fullName evidence="2">histidine kinase</fullName>
        <ecNumber evidence="2">2.7.13.3</ecNumber>
    </recommendedName>
</protein>
<evidence type="ECO:0000256" key="5">
    <source>
        <dbReference type="ARBA" id="ARBA00023012"/>
    </source>
</evidence>
<gene>
    <name evidence="7" type="primary">yedV</name>
    <name evidence="7" type="ORF">ERS852557_03125</name>
</gene>
<dbReference type="EMBL" id="CZBI01000004">
    <property type="protein sequence ID" value="CUQ23883.1"/>
    <property type="molecule type" value="Genomic_DNA"/>
</dbReference>
<evidence type="ECO:0000259" key="6">
    <source>
        <dbReference type="PROSITE" id="PS50109"/>
    </source>
</evidence>
<evidence type="ECO:0000256" key="4">
    <source>
        <dbReference type="ARBA" id="ARBA00022777"/>
    </source>
</evidence>
<dbReference type="PANTHER" id="PTHR43711">
    <property type="entry name" value="TWO-COMPONENT HISTIDINE KINASE"/>
    <property type="match status" value="1"/>
</dbReference>
<dbReference type="SMART" id="SM00387">
    <property type="entry name" value="HATPase_c"/>
    <property type="match status" value="1"/>
</dbReference>
<proteinExistence type="predicted"/>
<dbReference type="InterPro" id="IPR036890">
    <property type="entry name" value="HATPase_C_sf"/>
</dbReference>
<evidence type="ECO:0000256" key="1">
    <source>
        <dbReference type="ARBA" id="ARBA00000085"/>
    </source>
</evidence>
<feature type="domain" description="Histidine kinase" evidence="6">
    <location>
        <begin position="498"/>
        <end position="701"/>
    </location>
</feature>
<dbReference type="PANTHER" id="PTHR43711:SF1">
    <property type="entry name" value="HISTIDINE KINASE 1"/>
    <property type="match status" value="1"/>
</dbReference>
<accession>A0A174UN56</accession>
<evidence type="ECO:0000313" key="7">
    <source>
        <dbReference type="EMBL" id="CUQ23883.1"/>
    </source>
</evidence>
<keyword evidence="4" id="KW-0418">Kinase</keyword>
<evidence type="ECO:0000256" key="2">
    <source>
        <dbReference type="ARBA" id="ARBA00012438"/>
    </source>
</evidence>